<evidence type="ECO:0000256" key="6">
    <source>
        <dbReference type="ARBA" id="ARBA00022989"/>
    </source>
</evidence>
<dbReference type="GO" id="GO:0015031">
    <property type="term" value="P:protein transport"/>
    <property type="evidence" value="ECO:0007669"/>
    <property type="project" value="UniProtKB-KW"/>
</dbReference>
<name>A0A2M7UY00_9BACT</name>
<evidence type="ECO:0000313" key="13">
    <source>
        <dbReference type="Proteomes" id="UP000230760"/>
    </source>
</evidence>
<evidence type="ECO:0000256" key="10">
    <source>
        <dbReference type="SAM" id="Phobius"/>
    </source>
</evidence>
<dbReference type="PANTHER" id="PTHR12428:SF65">
    <property type="entry name" value="CYTOCHROME C OXIDASE ASSEMBLY PROTEIN COX18, MITOCHONDRIAL"/>
    <property type="match status" value="1"/>
</dbReference>
<reference evidence="13" key="1">
    <citation type="submission" date="2017-09" db="EMBL/GenBank/DDBJ databases">
        <title>Depth-based differentiation of microbial function through sediment-hosted aquifers and enrichment of novel symbionts in the deep terrestrial subsurface.</title>
        <authorList>
            <person name="Probst A.J."/>
            <person name="Ladd B."/>
            <person name="Jarett J.K."/>
            <person name="Geller-Mcgrath D.E."/>
            <person name="Sieber C.M.K."/>
            <person name="Emerson J.B."/>
            <person name="Anantharaman K."/>
            <person name="Thomas B.C."/>
            <person name="Malmstrom R."/>
            <person name="Stieglmeier M."/>
            <person name="Klingl A."/>
            <person name="Woyke T."/>
            <person name="Ryan C.M."/>
            <person name="Banfield J.F."/>
        </authorList>
    </citation>
    <scope>NUCLEOTIDE SEQUENCE [LARGE SCALE GENOMIC DNA]</scope>
</reference>
<keyword evidence="5" id="KW-0653">Protein transport</keyword>
<comment type="similarity">
    <text evidence="9">Belongs to the OXA1/ALB3/YidC family.</text>
</comment>
<evidence type="ECO:0000256" key="1">
    <source>
        <dbReference type="ARBA" id="ARBA00004651"/>
    </source>
</evidence>
<dbReference type="Proteomes" id="UP000230760">
    <property type="component" value="Unassembled WGS sequence"/>
</dbReference>
<evidence type="ECO:0000256" key="3">
    <source>
        <dbReference type="ARBA" id="ARBA00022475"/>
    </source>
</evidence>
<feature type="transmembrane region" description="Helical" evidence="10">
    <location>
        <begin position="101"/>
        <end position="122"/>
    </location>
</feature>
<dbReference type="InterPro" id="IPR047196">
    <property type="entry name" value="YidC_ALB_C"/>
</dbReference>
<proteinExistence type="inferred from homology"/>
<dbReference type="NCBIfam" id="TIGR03592">
    <property type="entry name" value="yidC_oxa1_cterm"/>
    <property type="match status" value="1"/>
</dbReference>
<dbReference type="AlphaFoldDB" id="A0A2M7UY00"/>
<dbReference type="EMBL" id="PFPB01000042">
    <property type="protein sequence ID" value="PIZ88849.1"/>
    <property type="molecule type" value="Genomic_DNA"/>
</dbReference>
<organism evidence="12 13">
    <name type="scientific">Candidatus Nealsonbacteria bacterium CG_4_10_14_0_2_um_filter_38_17</name>
    <dbReference type="NCBI Taxonomy" id="1974680"/>
    <lineage>
        <taxon>Bacteria</taxon>
        <taxon>Candidatus Nealsoniibacteriota</taxon>
    </lineage>
</organism>
<evidence type="ECO:0000256" key="5">
    <source>
        <dbReference type="ARBA" id="ARBA00022927"/>
    </source>
</evidence>
<keyword evidence="4 9" id="KW-0812">Transmembrane</keyword>
<keyword evidence="7 10" id="KW-0472">Membrane</keyword>
<evidence type="ECO:0000256" key="9">
    <source>
        <dbReference type="RuleBase" id="RU003945"/>
    </source>
</evidence>
<accession>A0A2M7UY00</accession>
<keyword evidence="2" id="KW-0813">Transport</keyword>
<dbReference type="Pfam" id="PF02096">
    <property type="entry name" value="60KD_IMP"/>
    <property type="match status" value="1"/>
</dbReference>
<evidence type="ECO:0000256" key="7">
    <source>
        <dbReference type="ARBA" id="ARBA00023136"/>
    </source>
</evidence>
<dbReference type="GO" id="GO:0051205">
    <property type="term" value="P:protein insertion into membrane"/>
    <property type="evidence" value="ECO:0007669"/>
    <property type="project" value="TreeGrafter"/>
</dbReference>
<gene>
    <name evidence="12" type="ORF">COX90_02355</name>
</gene>
<keyword evidence="8" id="KW-0143">Chaperone</keyword>
<dbReference type="GO" id="GO:0005886">
    <property type="term" value="C:plasma membrane"/>
    <property type="evidence" value="ECO:0007669"/>
    <property type="project" value="UniProtKB-SubCell"/>
</dbReference>
<evidence type="ECO:0000313" key="12">
    <source>
        <dbReference type="EMBL" id="PIZ88849.1"/>
    </source>
</evidence>
<evidence type="ECO:0000256" key="8">
    <source>
        <dbReference type="ARBA" id="ARBA00023186"/>
    </source>
</evidence>
<comment type="subcellular location">
    <subcellularLocation>
        <location evidence="1">Cell membrane</location>
        <topology evidence="1">Multi-pass membrane protein</topology>
    </subcellularLocation>
    <subcellularLocation>
        <location evidence="9">Membrane</location>
        <topology evidence="9">Multi-pass membrane protein</topology>
    </subcellularLocation>
</comment>
<dbReference type="GO" id="GO:0032977">
    <property type="term" value="F:membrane insertase activity"/>
    <property type="evidence" value="ECO:0007669"/>
    <property type="project" value="InterPro"/>
</dbReference>
<evidence type="ECO:0000256" key="2">
    <source>
        <dbReference type="ARBA" id="ARBA00022448"/>
    </source>
</evidence>
<feature type="transmembrane region" description="Helical" evidence="10">
    <location>
        <begin position="7"/>
        <end position="26"/>
    </location>
</feature>
<dbReference type="InterPro" id="IPR028055">
    <property type="entry name" value="YidC/Oxa/ALB_C"/>
</dbReference>
<sequence>MNFLISAFNLILYQPLFNALVLLYEILPGHDFGLAIIILTVLIRLVLYPSSLQSIRSQKAMAEIQPKIQEIQRNYKNDQAKQAQVIMELYRKERISPFSGCLPLLLQLPILIALYQVFWRGFQPEQLVNLYSFVPHPGQINPFSLGIVNLSQPNAIFAILSGALQFLQTKMLNPRQKEYSLKPKDNKTSQFSEIMQKEMLYIFPVFTVFILLRLPSAIGLYWIITTLFAIIQQYLVFRKQTDANIQILHQ</sequence>
<dbReference type="CDD" id="cd20070">
    <property type="entry name" value="5TM_YidC_Alb3"/>
    <property type="match status" value="1"/>
</dbReference>
<evidence type="ECO:0000259" key="11">
    <source>
        <dbReference type="Pfam" id="PF02096"/>
    </source>
</evidence>
<protein>
    <recommendedName>
        <fullName evidence="11">Membrane insertase YidC/Oxa/ALB C-terminal domain-containing protein</fullName>
    </recommendedName>
</protein>
<dbReference type="InterPro" id="IPR001708">
    <property type="entry name" value="YidC/ALB3/OXA1/COX18"/>
</dbReference>
<feature type="transmembrane region" description="Helical" evidence="10">
    <location>
        <begin position="220"/>
        <end position="237"/>
    </location>
</feature>
<comment type="caution">
    <text evidence="12">The sequence shown here is derived from an EMBL/GenBank/DDBJ whole genome shotgun (WGS) entry which is preliminary data.</text>
</comment>
<evidence type="ECO:0000256" key="4">
    <source>
        <dbReference type="ARBA" id="ARBA00022692"/>
    </source>
</evidence>
<dbReference type="PANTHER" id="PTHR12428">
    <property type="entry name" value="OXA1"/>
    <property type="match status" value="1"/>
</dbReference>
<keyword evidence="3" id="KW-1003">Cell membrane</keyword>
<keyword evidence="6 10" id="KW-1133">Transmembrane helix</keyword>
<feature type="transmembrane region" description="Helical" evidence="10">
    <location>
        <begin position="32"/>
        <end position="51"/>
    </location>
</feature>
<feature type="domain" description="Membrane insertase YidC/Oxa/ALB C-terminal" evidence="11">
    <location>
        <begin position="32"/>
        <end position="236"/>
    </location>
</feature>